<feature type="transmembrane region" description="Helical" evidence="7">
    <location>
        <begin position="191"/>
        <end position="210"/>
    </location>
</feature>
<feature type="transmembrane region" description="Helical" evidence="7">
    <location>
        <begin position="164"/>
        <end position="186"/>
    </location>
</feature>
<keyword evidence="5 7" id="KW-0472">Membrane</keyword>
<dbReference type="Pfam" id="PF02653">
    <property type="entry name" value="BPD_transp_2"/>
    <property type="match status" value="1"/>
</dbReference>
<feature type="transmembrane region" description="Helical" evidence="7">
    <location>
        <begin position="222"/>
        <end position="245"/>
    </location>
</feature>
<proteinExistence type="predicted"/>
<evidence type="ECO:0000256" key="2">
    <source>
        <dbReference type="ARBA" id="ARBA00022475"/>
    </source>
</evidence>
<reference evidence="9 10" key="1">
    <citation type="submission" date="2024-02" db="EMBL/GenBank/DDBJ databases">
        <title>Expansion and revision of Xanthobacter and proposal of Roseixanthobacter gen. nov.</title>
        <authorList>
            <person name="Soltysiak M.P.M."/>
            <person name="Jalihal A."/>
            <person name="Ory A."/>
            <person name="Chrisophersen C."/>
            <person name="Lee A.D."/>
            <person name="Boulton J."/>
            <person name="Springer M."/>
        </authorList>
    </citation>
    <scope>NUCLEOTIDE SEQUENCE [LARGE SCALE GENOMIC DNA]</scope>
    <source>
        <strain evidence="9 10">23A</strain>
    </source>
</reference>
<evidence type="ECO:0000256" key="5">
    <source>
        <dbReference type="ARBA" id="ARBA00023136"/>
    </source>
</evidence>
<gene>
    <name evidence="9" type="primary">livM</name>
    <name evidence="9" type="ORF">V5F32_04055</name>
</gene>
<feature type="compositionally biased region" description="Pro residues" evidence="6">
    <location>
        <begin position="22"/>
        <end position="36"/>
    </location>
</feature>
<dbReference type="Proteomes" id="UP001604002">
    <property type="component" value="Unassembled WGS sequence"/>
</dbReference>
<evidence type="ECO:0000313" key="10">
    <source>
        <dbReference type="Proteomes" id="UP001604002"/>
    </source>
</evidence>
<evidence type="ECO:0000256" key="7">
    <source>
        <dbReference type="SAM" id="Phobius"/>
    </source>
</evidence>
<organism evidence="9 10">
    <name type="scientific">Xanthobacter oligotrophicus</name>
    <dbReference type="NCBI Taxonomy" id="2607286"/>
    <lineage>
        <taxon>Bacteria</taxon>
        <taxon>Pseudomonadati</taxon>
        <taxon>Pseudomonadota</taxon>
        <taxon>Alphaproteobacteria</taxon>
        <taxon>Hyphomicrobiales</taxon>
        <taxon>Xanthobacteraceae</taxon>
        <taxon>Xanthobacter</taxon>
    </lineage>
</organism>
<dbReference type="InterPro" id="IPR043428">
    <property type="entry name" value="LivM-like"/>
</dbReference>
<dbReference type="RefSeq" id="WP_393991334.1">
    <property type="nucleotide sequence ID" value="NZ_JBAFVH010000002.1"/>
</dbReference>
<feature type="region of interest" description="Disordered" evidence="6">
    <location>
        <begin position="1"/>
        <end position="38"/>
    </location>
</feature>
<keyword evidence="10" id="KW-1185">Reference proteome</keyword>
<comment type="subcellular location">
    <subcellularLocation>
        <location evidence="1">Cell membrane</location>
        <topology evidence="1">Multi-pass membrane protein</topology>
    </subcellularLocation>
</comment>
<name>A0ABW6ZRI9_9HYPH</name>
<dbReference type="InterPro" id="IPR021807">
    <property type="entry name" value="LivHM_N"/>
</dbReference>
<dbReference type="InterPro" id="IPR001851">
    <property type="entry name" value="ABC_transp_permease"/>
</dbReference>
<dbReference type="NCBIfam" id="NF008450">
    <property type="entry name" value="PRK11301.1"/>
    <property type="match status" value="1"/>
</dbReference>
<evidence type="ECO:0000256" key="6">
    <source>
        <dbReference type="SAM" id="MobiDB-lite"/>
    </source>
</evidence>
<comment type="caution">
    <text evidence="9">The sequence shown here is derived from an EMBL/GenBank/DDBJ whole genome shotgun (WGS) entry which is preliminary data.</text>
</comment>
<feature type="transmembrane region" description="Helical" evidence="7">
    <location>
        <begin position="134"/>
        <end position="152"/>
    </location>
</feature>
<dbReference type="PANTHER" id="PTHR30482">
    <property type="entry name" value="HIGH-AFFINITY BRANCHED-CHAIN AMINO ACID TRANSPORT SYSTEM PERMEASE"/>
    <property type="match status" value="1"/>
</dbReference>
<feature type="transmembrane region" description="Helical" evidence="7">
    <location>
        <begin position="46"/>
        <end position="67"/>
    </location>
</feature>
<keyword evidence="3 7" id="KW-0812">Transmembrane</keyword>
<feature type="domain" description="High-affinity branched-chain amino acid transport system permease LivHM N-terminal" evidence="8">
    <location>
        <begin position="46"/>
        <end position="142"/>
    </location>
</feature>
<feature type="transmembrane region" description="Helical" evidence="7">
    <location>
        <begin position="372"/>
        <end position="395"/>
    </location>
</feature>
<keyword evidence="2" id="KW-1003">Cell membrane</keyword>
<evidence type="ECO:0000313" key="9">
    <source>
        <dbReference type="EMBL" id="MFG1371329.1"/>
    </source>
</evidence>
<dbReference type="PANTHER" id="PTHR30482:SF20">
    <property type="entry name" value="HIGH-AFFINITY BRANCHED-CHAIN AMINO ACID TRANSPORT SYSTEM PERMEASE PROTEIN LIVM"/>
    <property type="match status" value="1"/>
</dbReference>
<dbReference type="CDD" id="cd06581">
    <property type="entry name" value="TM_PBP1_LivM_like"/>
    <property type="match status" value="1"/>
</dbReference>
<feature type="transmembrane region" description="Helical" evidence="7">
    <location>
        <begin position="407"/>
        <end position="432"/>
    </location>
</feature>
<feature type="transmembrane region" description="Helical" evidence="7">
    <location>
        <begin position="321"/>
        <end position="341"/>
    </location>
</feature>
<dbReference type="Pfam" id="PF11862">
    <property type="entry name" value="DUF3382"/>
    <property type="match status" value="1"/>
</dbReference>
<sequence length="505" mass="53734">MAHPPVADLKPEAQPQADLPAPGLPGAPSLPPPAPHQGPASVIGSAFTDAIVSGLLTGLLLLPLVGFRATESGSGPLGLTYRFGLVAVFAGIVAVLRLVLNLTVWRRGRKVKVSAGPSAFAALAQKASPALKPAFFSFAIAYPFLAILLSGGLSPSRYWVDLGIYVLTYVMLGWGLNIVVGLAGLLDLGYVAFYAVGAYTFALLSTSVPVNDFFAGHLGEGFWTAWSFWLCLPVSGLLAALWGVILGFPVLRLRGDYLAIVTLAFGEIIRLVLINWVSLTNGGAGISSIPPISFFGVPFNATDEGFAAKYSLDFDSMHRIIFLYFVILALAALTALVTIRLRQMPVGRAWEALREDEIACRSLGINTTLTKLTAFATGAMFGGFAGAFFAVRVRFVSPESFTFMESAVILAIVVLGGMGSQMGVAAAAILLIGGMEMLRNLSFLKASFLFGPDFDPSLYRMLIFGFAMVAVMVWRPRGLVSSRLPTIFLKERKAVSATLVKEGHG</sequence>
<evidence type="ECO:0000256" key="3">
    <source>
        <dbReference type="ARBA" id="ARBA00022692"/>
    </source>
</evidence>
<accession>A0ABW6ZRI9</accession>
<evidence type="ECO:0000259" key="8">
    <source>
        <dbReference type="Pfam" id="PF11862"/>
    </source>
</evidence>
<evidence type="ECO:0000256" key="4">
    <source>
        <dbReference type="ARBA" id="ARBA00022989"/>
    </source>
</evidence>
<keyword evidence="4 7" id="KW-1133">Transmembrane helix</keyword>
<feature type="transmembrane region" description="Helical" evidence="7">
    <location>
        <begin position="457"/>
        <end position="474"/>
    </location>
</feature>
<evidence type="ECO:0000256" key="1">
    <source>
        <dbReference type="ARBA" id="ARBA00004651"/>
    </source>
</evidence>
<feature type="transmembrane region" description="Helical" evidence="7">
    <location>
        <begin position="79"/>
        <end position="100"/>
    </location>
</feature>
<dbReference type="EMBL" id="JBAFVH010000002">
    <property type="protein sequence ID" value="MFG1371329.1"/>
    <property type="molecule type" value="Genomic_DNA"/>
</dbReference>
<protein>
    <submittedName>
        <fullName evidence="9">High-affinity branched-chain amino acid ABC transporter permease LivM</fullName>
    </submittedName>
</protein>